<name>A0A1I7WWY5_HETBA</name>
<evidence type="ECO:0000313" key="3">
    <source>
        <dbReference type="WBParaSite" id="Hba_09715"/>
    </source>
</evidence>
<protein>
    <submittedName>
        <fullName evidence="3">RBM6</fullName>
    </submittedName>
</protein>
<feature type="compositionally biased region" description="Basic and acidic residues" evidence="1">
    <location>
        <begin position="60"/>
        <end position="80"/>
    </location>
</feature>
<feature type="compositionally biased region" description="Polar residues" evidence="1">
    <location>
        <begin position="259"/>
        <end position="273"/>
    </location>
</feature>
<accession>A0A1I7WWY5</accession>
<feature type="compositionally biased region" description="Basic and acidic residues" evidence="1">
    <location>
        <begin position="94"/>
        <end position="107"/>
    </location>
</feature>
<dbReference type="Proteomes" id="UP000095283">
    <property type="component" value="Unplaced"/>
</dbReference>
<feature type="compositionally biased region" description="Basic and acidic residues" evidence="1">
    <location>
        <begin position="1"/>
        <end position="25"/>
    </location>
</feature>
<dbReference type="AlphaFoldDB" id="A0A1I7WWY5"/>
<proteinExistence type="predicted"/>
<sequence>MDYRHSEFGRRSPDLYRNSEFDRSAGQDYLRSGYPPQRSRSQTRVDPEYIPTEFSPYGRPLDKSVRSKSLDHRDGFRDDQPYFDAYRSGVNIPIKRERADRAYDYERETYVPLEKRREFDRKDSGERILDSSGRNGFSRDSDSPVKRNQRPLTRSSEWLSRRPYDDRYRNPRDLSRTEDPGRSRKAEYGRSDEFRGGAYNRDEGRDIYRDDPRGVIPMNDGRPQMETQPDISRSGGGHKRQMHSGYHYESHGGGGFSSPSRRTITQQPNQGTAHGSPGHYEYLKNYVNGMFAQLVSEYCSLQLLYIVLMVFSAEPVLRKFRASKTPNCFISNSVFIVDWNNVFSFFE</sequence>
<dbReference type="WBParaSite" id="Hba_09715">
    <property type="protein sequence ID" value="Hba_09715"/>
    <property type="gene ID" value="Hba_09715"/>
</dbReference>
<feature type="compositionally biased region" description="Basic and acidic residues" evidence="1">
    <location>
        <begin position="159"/>
        <end position="213"/>
    </location>
</feature>
<feature type="region of interest" description="Disordered" evidence="1">
    <location>
        <begin position="88"/>
        <end position="107"/>
    </location>
</feature>
<evidence type="ECO:0000256" key="1">
    <source>
        <dbReference type="SAM" id="MobiDB-lite"/>
    </source>
</evidence>
<organism evidence="2 3">
    <name type="scientific">Heterorhabditis bacteriophora</name>
    <name type="common">Entomopathogenic nematode worm</name>
    <dbReference type="NCBI Taxonomy" id="37862"/>
    <lineage>
        <taxon>Eukaryota</taxon>
        <taxon>Metazoa</taxon>
        <taxon>Ecdysozoa</taxon>
        <taxon>Nematoda</taxon>
        <taxon>Chromadorea</taxon>
        <taxon>Rhabditida</taxon>
        <taxon>Rhabditina</taxon>
        <taxon>Rhabditomorpha</taxon>
        <taxon>Strongyloidea</taxon>
        <taxon>Heterorhabditidae</taxon>
        <taxon>Heterorhabditis</taxon>
    </lineage>
</organism>
<evidence type="ECO:0000313" key="2">
    <source>
        <dbReference type="Proteomes" id="UP000095283"/>
    </source>
</evidence>
<feature type="region of interest" description="Disordered" evidence="1">
    <location>
        <begin position="113"/>
        <end position="276"/>
    </location>
</feature>
<reference evidence="3" key="1">
    <citation type="submission" date="2016-11" db="UniProtKB">
        <authorList>
            <consortium name="WormBaseParasite"/>
        </authorList>
    </citation>
    <scope>IDENTIFICATION</scope>
</reference>
<keyword evidence="2" id="KW-1185">Reference proteome</keyword>
<feature type="region of interest" description="Disordered" evidence="1">
    <location>
        <begin position="1"/>
        <end position="83"/>
    </location>
</feature>
<feature type="compositionally biased region" description="Basic and acidic residues" evidence="1">
    <location>
        <begin position="113"/>
        <end position="129"/>
    </location>
</feature>